<dbReference type="InterPro" id="IPR036291">
    <property type="entry name" value="NAD(P)-bd_dom_sf"/>
</dbReference>
<dbReference type="RefSeq" id="WP_011606005.1">
    <property type="nucleotide sequence ID" value="NC_008278.1"/>
</dbReference>
<gene>
    <name evidence="3" type="ordered locus">FRAAL4891</name>
</gene>
<dbReference type="KEGG" id="fal:FRAAL4891"/>
<dbReference type="Gene3D" id="3.90.180.10">
    <property type="entry name" value="Medium-chain alcohol dehydrogenases, catalytic domain"/>
    <property type="match status" value="1"/>
</dbReference>
<dbReference type="PANTHER" id="PTHR44154:SF1">
    <property type="entry name" value="QUINONE OXIDOREDUCTASE"/>
    <property type="match status" value="1"/>
</dbReference>
<keyword evidence="1" id="KW-0521">NADP</keyword>
<accession>Q0RG57</accession>
<dbReference type="SUPFAM" id="SSF51735">
    <property type="entry name" value="NAD(P)-binding Rossmann-fold domains"/>
    <property type="match status" value="1"/>
</dbReference>
<dbReference type="EC" id="1.-.-.-" evidence="3"/>
<dbReference type="SUPFAM" id="SSF50129">
    <property type="entry name" value="GroES-like"/>
    <property type="match status" value="1"/>
</dbReference>
<keyword evidence="3" id="KW-0560">Oxidoreductase</keyword>
<dbReference type="InterPro" id="IPR020843">
    <property type="entry name" value="ER"/>
</dbReference>
<dbReference type="STRING" id="326424.FRAAL4891"/>
<dbReference type="eggNOG" id="COG0604">
    <property type="taxonomic scope" value="Bacteria"/>
</dbReference>
<dbReference type="AlphaFoldDB" id="Q0RG57"/>
<organism evidence="3 4">
    <name type="scientific">Frankia alni (strain DSM 45986 / CECT 9034 / ACN14a)</name>
    <dbReference type="NCBI Taxonomy" id="326424"/>
    <lineage>
        <taxon>Bacteria</taxon>
        <taxon>Bacillati</taxon>
        <taxon>Actinomycetota</taxon>
        <taxon>Actinomycetes</taxon>
        <taxon>Frankiales</taxon>
        <taxon>Frankiaceae</taxon>
        <taxon>Frankia</taxon>
    </lineage>
</organism>
<dbReference type="Proteomes" id="UP000000657">
    <property type="component" value="Chromosome"/>
</dbReference>
<evidence type="ECO:0000313" key="3">
    <source>
        <dbReference type="EMBL" id="CAJ63532.1"/>
    </source>
</evidence>
<sequence>MRALTIPAYGETSPLILTELATPEPGPGEVRVRVEAAGVNPVDPFIRAGGFAALATQQPPQVVAGWELAGVVDALGAGVTEWPVGTAVVALIDWIGARSGAHAEQVVLPADHLAARPDAVASTLASTVPLNALTAHQAVAELHLAAGATVLVTGAAGAVGGFAVQFAAGTGARVAALAGPEDEQAVRQLGAEIFVGRTEESAATLRAALPDGVDGIIDAALLGESIIDLIRPGGAFVGLTPPSTPSPRVGVRTHALNVHADGRALATIMDAIARGEVTIREVETYPAAEGAAAYARLAKSGRRTGISLLF</sequence>
<evidence type="ECO:0000259" key="2">
    <source>
        <dbReference type="SMART" id="SM00829"/>
    </source>
</evidence>
<dbReference type="Pfam" id="PF13602">
    <property type="entry name" value="ADH_zinc_N_2"/>
    <property type="match status" value="1"/>
</dbReference>
<feature type="domain" description="Enoyl reductase (ER)" evidence="2">
    <location>
        <begin position="10"/>
        <end position="309"/>
    </location>
</feature>
<dbReference type="EMBL" id="CT573213">
    <property type="protein sequence ID" value="CAJ63532.1"/>
    <property type="molecule type" value="Genomic_DNA"/>
</dbReference>
<dbReference type="InterPro" id="IPR051603">
    <property type="entry name" value="Zinc-ADH_QOR/CCCR"/>
</dbReference>
<evidence type="ECO:0000256" key="1">
    <source>
        <dbReference type="ARBA" id="ARBA00022857"/>
    </source>
</evidence>
<evidence type="ECO:0000313" key="4">
    <source>
        <dbReference type="Proteomes" id="UP000000657"/>
    </source>
</evidence>
<keyword evidence="4" id="KW-1185">Reference proteome</keyword>
<protein>
    <submittedName>
        <fullName evidence="3">Oxidoreductase</fullName>
        <ecNumber evidence="3">1.-.-.-</ecNumber>
    </submittedName>
</protein>
<dbReference type="CDD" id="cd05289">
    <property type="entry name" value="MDR_like_2"/>
    <property type="match status" value="1"/>
</dbReference>
<proteinExistence type="predicted"/>
<dbReference type="Pfam" id="PF08240">
    <property type="entry name" value="ADH_N"/>
    <property type="match status" value="1"/>
</dbReference>
<name>Q0RG57_FRAAA</name>
<dbReference type="HOGENOM" id="CLU_026673_3_3_11"/>
<dbReference type="Gene3D" id="3.40.50.720">
    <property type="entry name" value="NAD(P)-binding Rossmann-like Domain"/>
    <property type="match status" value="1"/>
</dbReference>
<reference evidence="3 4" key="1">
    <citation type="journal article" date="2007" name="Genome Res.">
        <title>Genome characteristics of facultatively symbiotic Frankia sp. strains reflect host range and host plant biogeography.</title>
        <authorList>
            <person name="Normand P."/>
            <person name="Lapierre P."/>
            <person name="Tisa L.S."/>
            <person name="Gogarten J.P."/>
            <person name="Alloisio N."/>
            <person name="Bagnarol E."/>
            <person name="Bassi C.A."/>
            <person name="Berry A.M."/>
            <person name="Bickhart D.M."/>
            <person name="Choisne N."/>
            <person name="Couloux A."/>
            <person name="Cournoyer B."/>
            <person name="Cruveiller S."/>
            <person name="Daubin V."/>
            <person name="Demange N."/>
            <person name="Francino M.P."/>
            <person name="Goltsman E."/>
            <person name="Huang Y."/>
            <person name="Kopp O.R."/>
            <person name="Labarre L."/>
            <person name="Lapidus A."/>
            <person name="Lavire C."/>
            <person name="Marechal J."/>
            <person name="Martinez M."/>
            <person name="Mastronunzio J.E."/>
            <person name="Mullin B.C."/>
            <person name="Niemann J."/>
            <person name="Pujic P."/>
            <person name="Rawnsley T."/>
            <person name="Rouy Z."/>
            <person name="Schenowitz C."/>
            <person name="Sellstedt A."/>
            <person name="Tavares F."/>
            <person name="Tomkins J.P."/>
            <person name="Vallenet D."/>
            <person name="Valverde C."/>
            <person name="Wall L.G."/>
            <person name="Wang Y."/>
            <person name="Medigue C."/>
            <person name="Benson D.R."/>
        </authorList>
    </citation>
    <scope>NUCLEOTIDE SEQUENCE [LARGE SCALE GENOMIC DNA]</scope>
    <source>
        <strain evidence="4">DSM 45986 / CECT 9034 / ACN14a</strain>
    </source>
</reference>
<dbReference type="InterPro" id="IPR011032">
    <property type="entry name" value="GroES-like_sf"/>
</dbReference>
<dbReference type="SMART" id="SM00829">
    <property type="entry name" value="PKS_ER"/>
    <property type="match status" value="1"/>
</dbReference>
<dbReference type="PANTHER" id="PTHR44154">
    <property type="entry name" value="QUINONE OXIDOREDUCTASE"/>
    <property type="match status" value="1"/>
</dbReference>
<dbReference type="GO" id="GO:0016491">
    <property type="term" value="F:oxidoreductase activity"/>
    <property type="evidence" value="ECO:0007669"/>
    <property type="project" value="UniProtKB-KW"/>
</dbReference>
<dbReference type="InterPro" id="IPR013154">
    <property type="entry name" value="ADH-like_N"/>
</dbReference>
<dbReference type="OrthoDB" id="3175656at2"/>